<protein>
    <submittedName>
        <fullName evidence="1">Uncharacterized protein</fullName>
    </submittedName>
</protein>
<proteinExistence type="predicted"/>
<organism evidence="1 2">
    <name type="scientific">Naganishia cerealis</name>
    <dbReference type="NCBI Taxonomy" id="610337"/>
    <lineage>
        <taxon>Eukaryota</taxon>
        <taxon>Fungi</taxon>
        <taxon>Dikarya</taxon>
        <taxon>Basidiomycota</taxon>
        <taxon>Agaricomycotina</taxon>
        <taxon>Tremellomycetes</taxon>
        <taxon>Filobasidiales</taxon>
        <taxon>Filobasidiaceae</taxon>
        <taxon>Naganishia</taxon>
    </lineage>
</organism>
<dbReference type="Proteomes" id="UP001241377">
    <property type="component" value="Unassembled WGS sequence"/>
</dbReference>
<evidence type="ECO:0000313" key="2">
    <source>
        <dbReference type="Proteomes" id="UP001241377"/>
    </source>
</evidence>
<gene>
    <name evidence="1" type="ORF">QFC19_005811</name>
</gene>
<dbReference type="EMBL" id="JASBWR010000067">
    <property type="protein sequence ID" value="KAJ9099994.1"/>
    <property type="molecule type" value="Genomic_DNA"/>
</dbReference>
<name>A0ACC2VLJ4_9TREE</name>
<reference evidence="1" key="1">
    <citation type="submission" date="2023-04" db="EMBL/GenBank/DDBJ databases">
        <title>Draft Genome sequencing of Naganishia species isolated from polar environments using Oxford Nanopore Technology.</title>
        <authorList>
            <person name="Leo P."/>
            <person name="Venkateswaran K."/>
        </authorList>
    </citation>
    <scope>NUCLEOTIDE SEQUENCE</scope>
    <source>
        <strain evidence="1">MNA-CCFEE 5261</strain>
    </source>
</reference>
<accession>A0ACC2VLJ4</accession>
<evidence type="ECO:0000313" key="1">
    <source>
        <dbReference type="EMBL" id="KAJ9099994.1"/>
    </source>
</evidence>
<keyword evidence="2" id="KW-1185">Reference proteome</keyword>
<sequence length="369" mass="43242">MVLVYEELSRMQRVAEESQAARQIAETQRLTAEKQLRQLQALIEDTDLQNAMVRMNRNNQELEKERARYQKDLRDFEYTITQTRTKYQNELSKLSEDLAAQRADMLRYKEANRLLKAKEEELRMQLEDELHSSSGWKRDRERLETRLVDLSNALESAMSESSKGQGQQIQYIAQMKELRKRLDDSELENASLRAAKQKLEEQSNSNFDKNLRVSQFSQDRVVQQLSREKQELKASLDGMNDRINLAKQKQARSEAHAMECMQELNKVRQLNVDVDRRNISLENKLKTLQVKIIDLETQSFANSPRPAAAKRLETTMADLQSKYDREVEEKLILQNKCRQLERTAMEMQAKLNEVSRDRDPSPPSAYGRR</sequence>
<comment type="caution">
    <text evidence="1">The sequence shown here is derived from an EMBL/GenBank/DDBJ whole genome shotgun (WGS) entry which is preliminary data.</text>
</comment>